<gene>
    <name evidence="1" type="ORF">SAMN05444420_102105</name>
</gene>
<dbReference type="AlphaFoldDB" id="A0A1H2T716"/>
<keyword evidence="2" id="KW-1185">Reference proteome</keyword>
<protein>
    <submittedName>
        <fullName evidence="1">Uncharacterized protein</fullName>
    </submittedName>
</protein>
<dbReference type="EMBL" id="FNND01000002">
    <property type="protein sequence ID" value="SDW39672.1"/>
    <property type="molecule type" value="Genomic_DNA"/>
</dbReference>
<proteinExistence type="predicted"/>
<accession>A0A1H2T716</accession>
<name>A0A1H2T716_9FLAO</name>
<evidence type="ECO:0000313" key="2">
    <source>
        <dbReference type="Proteomes" id="UP000182771"/>
    </source>
</evidence>
<sequence length="66" mass="7666">MQYTIDIDPVIVEKAQNYTNEKREKGDFDKALDALIGVLSEEVFEKKDTDKEDFTDVILEKYYSLG</sequence>
<dbReference type="Proteomes" id="UP000182771">
    <property type="component" value="Unassembled WGS sequence"/>
</dbReference>
<dbReference type="RefSeq" id="WP_016420295.1">
    <property type="nucleotide sequence ID" value="NZ_FNND01000002.1"/>
</dbReference>
<evidence type="ECO:0000313" key="1">
    <source>
        <dbReference type="EMBL" id="SDW39672.1"/>
    </source>
</evidence>
<reference evidence="1 2" key="1">
    <citation type="submission" date="2016-10" db="EMBL/GenBank/DDBJ databases">
        <authorList>
            <person name="Varghese N."/>
            <person name="Submissions S."/>
        </authorList>
    </citation>
    <scope>NUCLEOTIDE SEQUENCE [LARGE SCALE GENOMIC DNA]</scope>
    <source>
        <strain evidence="1 2">DSM 11449</strain>
    </source>
</reference>
<comment type="caution">
    <text evidence="1">The sequence shown here is derived from an EMBL/GenBank/DDBJ whole genome shotgun (WGS) entry which is preliminary data.</text>
</comment>
<dbReference type="GeneID" id="85016204"/>
<organism evidence="1 2">
    <name type="scientific">Capnocytophaga granulosa</name>
    <dbReference type="NCBI Taxonomy" id="45242"/>
    <lineage>
        <taxon>Bacteria</taxon>
        <taxon>Pseudomonadati</taxon>
        <taxon>Bacteroidota</taxon>
        <taxon>Flavobacteriia</taxon>
        <taxon>Flavobacteriales</taxon>
        <taxon>Flavobacteriaceae</taxon>
        <taxon>Capnocytophaga</taxon>
    </lineage>
</organism>